<dbReference type="InterPro" id="IPR052906">
    <property type="entry name" value="Type_IV_Methyl-Rstrct_Enzyme"/>
</dbReference>
<dbReference type="InterPro" id="IPR007560">
    <property type="entry name" value="Restrct_endonuc_IV_Mrr"/>
</dbReference>
<dbReference type="GO" id="GO:0015666">
    <property type="term" value="F:restriction endodeoxyribonuclease activity"/>
    <property type="evidence" value="ECO:0007669"/>
    <property type="project" value="TreeGrafter"/>
</dbReference>
<keyword evidence="1" id="KW-0472">Membrane</keyword>
<dbReference type="InterPro" id="IPR011856">
    <property type="entry name" value="tRNA_endonuc-like_dom_sf"/>
</dbReference>
<proteinExistence type="predicted"/>
<dbReference type="SUPFAM" id="SSF52980">
    <property type="entry name" value="Restriction endonuclease-like"/>
    <property type="match status" value="1"/>
</dbReference>
<evidence type="ECO:0000313" key="3">
    <source>
        <dbReference type="EMBL" id="PIR84350.1"/>
    </source>
</evidence>
<organism evidence="3 4">
    <name type="scientific">Candidatus Kaiserbacteria bacterium CG10_big_fil_rev_8_21_14_0_10_47_16</name>
    <dbReference type="NCBI Taxonomy" id="1974608"/>
    <lineage>
        <taxon>Bacteria</taxon>
        <taxon>Candidatus Kaiseribacteriota</taxon>
    </lineage>
</organism>
<dbReference type="PANTHER" id="PTHR30015">
    <property type="entry name" value="MRR RESTRICTION SYSTEM PROTEIN"/>
    <property type="match status" value="1"/>
</dbReference>
<dbReference type="Proteomes" id="UP000229344">
    <property type="component" value="Unassembled WGS sequence"/>
</dbReference>
<feature type="transmembrane region" description="Helical" evidence="1">
    <location>
        <begin position="48"/>
        <end position="69"/>
    </location>
</feature>
<reference evidence="4" key="1">
    <citation type="submission" date="2017-09" db="EMBL/GenBank/DDBJ databases">
        <title>Depth-based differentiation of microbial function through sediment-hosted aquifers and enrichment of novel symbionts in the deep terrestrial subsurface.</title>
        <authorList>
            <person name="Probst A.J."/>
            <person name="Ladd B."/>
            <person name="Jarett J.K."/>
            <person name="Geller-Mcgrath D.E."/>
            <person name="Sieber C.M.K."/>
            <person name="Emerson J.B."/>
            <person name="Anantharaman K."/>
            <person name="Thomas B.C."/>
            <person name="Malmstrom R."/>
            <person name="Stieglmeier M."/>
            <person name="Klingl A."/>
            <person name="Woyke T."/>
            <person name="Ryan C.M."/>
            <person name="Banfield J.F."/>
        </authorList>
    </citation>
    <scope>NUCLEOTIDE SEQUENCE [LARGE SCALE GENOMIC DNA]</scope>
</reference>
<dbReference type="InterPro" id="IPR011335">
    <property type="entry name" value="Restrct_endonuc-II-like"/>
</dbReference>
<feature type="domain" description="Restriction endonuclease type IV Mrr" evidence="2">
    <location>
        <begin position="99"/>
        <end position="210"/>
    </location>
</feature>
<dbReference type="Pfam" id="PF04471">
    <property type="entry name" value="Mrr_cat"/>
    <property type="match status" value="1"/>
</dbReference>
<dbReference type="EMBL" id="PFBI01000006">
    <property type="protein sequence ID" value="PIR84350.1"/>
    <property type="molecule type" value="Genomic_DNA"/>
</dbReference>
<dbReference type="GO" id="GO:0003677">
    <property type="term" value="F:DNA binding"/>
    <property type="evidence" value="ECO:0007669"/>
    <property type="project" value="InterPro"/>
</dbReference>
<dbReference type="Gene3D" id="3.40.1350.10">
    <property type="match status" value="1"/>
</dbReference>
<accession>A0A2H0UDC0</accession>
<name>A0A2H0UDC0_9BACT</name>
<comment type="caution">
    <text evidence="3">The sequence shown here is derived from an EMBL/GenBank/DDBJ whole genome shotgun (WGS) entry which is preliminary data.</text>
</comment>
<gene>
    <name evidence="3" type="ORF">COU16_02030</name>
</gene>
<keyword evidence="1" id="KW-1133">Transmembrane helix</keyword>
<protein>
    <recommendedName>
        <fullName evidence="2">Restriction endonuclease type IV Mrr domain-containing protein</fullName>
    </recommendedName>
</protein>
<dbReference type="AlphaFoldDB" id="A0A2H0UDC0"/>
<dbReference type="PANTHER" id="PTHR30015:SF7">
    <property type="entry name" value="TYPE IV METHYL-DIRECTED RESTRICTION ENZYME ECOKMRR"/>
    <property type="match status" value="1"/>
</dbReference>
<dbReference type="GO" id="GO:0009307">
    <property type="term" value="P:DNA restriction-modification system"/>
    <property type="evidence" value="ECO:0007669"/>
    <property type="project" value="InterPro"/>
</dbReference>
<evidence type="ECO:0000259" key="2">
    <source>
        <dbReference type="Pfam" id="PF04471"/>
    </source>
</evidence>
<sequence length="227" mass="26207">MRRKYHRRLKRRKHSNASISGIFLAILTLMAIVASAESIKLPNLHLDIGYYLLVALIALLLFSISWRTIMRVFRFIKKEQKRTHDKKRFEGFKTVAQVQNMNPFEFEKFVAYILEKSEGLTRIKVTNPSNDGGIDIEAYDKDKKILIQVKRYKRGNNVGRPALQQLVGAYHHQASEGWCITTSDYTMGGRMYADTQPSLRLIDGGEFGQIMEKIFEGELDTHFFKGT</sequence>
<evidence type="ECO:0000256" key="1">
    <source>
        <dbReference type="SAM" id="Phobius"/>
    </source>
</evidence>
<evidence type="ECO:0000313" key="4">
    <source>
        <dbReference type="Proteomes" id="UP000229344"/>
    </source>
</evidence>
<keyword evidence="1" id="KW-0812">Transmembrane</keyword>